<gene>
    <name evidence="2" type="ORF">ECRASSUSDP1_LOCUS21784</name>
</gene>
<name>A0AAD1XY67_EUPCR</name>
<evidence type="ECO:0000313" key="2">
    <source>
        <dbReference type="EMBL" id="CAI2380350.1"/>
    </source>
</evidence>
<feature type="transmembrane region" description="Helical" evidence="1">
    <location>
        <begin position="95"/>
        <end position="117"/>
    </location>
</feature>
<dbReference type="AlphaFoldDB" id="A0AAD1XY67"/>
<evidence type="ECO:0000313" key="3">
    <source>
        <dbReference type="Proteomes" id="UP001295684"/>
    </source>
</evidence>
<dbReference type="Proteomes" id="UP001295684">
    <property type="component" value="Unassembled WGS sequence"/>
</dbReference>
<proteinExistence type="predicted"/>
<evidence type="ECO:0000256" key="1">
    <source>
        <dbReference type="SAM" id="Phobius"/>
    </source>
</evidence>
<organism evidence="2 3">
    <name type="scientific">Euplotes crassus</name>
    <dbReference type="NCBI Taxonomy" id="5936"/>
    <lineage>
        <taxon>Eukaryota</taxon>
        <taxon>Sar</taxon>
        <taxon>Alveolata</taxon>
        <taxon>Ciliophora</taxon>
        <taxon>Intramacronucleata</taxon>
        <taxon>Spirotrichea</taxon>
        <taxon>Hypotrichia</taxon>
        <taxon>Euplotida</taxon>
        <taxon>Euplotidae</taxon>
        <taxon>Moneuplotes</taxon>
    </lineage>
</organism>
<reference evidence="2" key="1">
    <citation type="submission" date="2023-07" db="EMBL/GenBank/DDBJ databases">
        <authorList>
            <consortium name="AG Swart"/>
            <person name="Singh M."/>
            <person name="Singh A."/>
            <person name="Seah K."/>
            <person name="Emmerich C."/>
        </authorList>
    </citation>
    <scope>NUCLEOTIDE SEQUENCE</scope>
    <source>
        <strain evidence="2">DP1</strain>
    </source>
</reference>
<sequence length="129" mass="14539">MEVLWWNMGHNDFNFFINNFIAMELDKGDLPGLSGNFVLLHMSSHHLKIIIEILVKINMLDGVHESSLVHSIVFLSLHAFMVSIFSILILHVDNILVSIVCNVPLSVMCLCLFCLCVEPQLDTVISVAF</sequence>
<keyword evidence="1" id="KW-0812">Transmembrane</keyword>
<protein>
    <submittedName>
        <fullName evidence="2">Uncharacterized protein</fullName>
    </submittedName>
</protein>
<comment type="caution">
    <text evidence="2">The sequence shown here is derived from an EMBL/GenBank/DDBJ whole genome shotgun (WGS) entry which is preliminary data.</text>
</comment>
<keyword evidence="1" id="KW-0472">Membrane</keyword>
<accession>A0AAD1XY67</accession>
<keyword evidence="3" id="KW-1185">Reference proteome</keyword>
<feature type="transmembrane region" description="Helical" evidence="1">
    <location>
        <begin position="67"/>
        <end position="89"/>
    </location>
</feature>
<keyword evidence="1" id="KW-1133">Transmembrane helix</keyword>
<dbReference type="EMBL" id="CAMPGE010022302">
    <property type="protein sequence ID" value="CAI2380350.1"/>
    <property type="molecule type" value="Genomic_DNA"/>
</dbReference>